<evidence type="ECO:0000313" key="3">
    <source>
        <dbReference type="Proteomes" id="UP001162164"/>
    </source>
</evidence>
<dbReference type="Proteomes" id="UP001162164">
    <property type="component" value="Unassembled WGS sequence"/>
</dbReference>
<name>A0ABQ9K244_9CUCU</name>
<keyword evidence="1" id="KW-0732">Signal</keyword>
<protein>
    <submittedName>
        <fullName evidence="2">Uncharacterized protein</fullName>
    </submittedName>
</protein>
<evidence type="ECO:0000313" key="2">
    <source>
        <dbReference type="EMBL" id="KAJ8983570.1"/>
    </source>
</evidence>
<feature type="signal peptide" evidence="1">
    <location>
        <begin position="1"/>
        <end position="22"/>
    </location>
</feature>
<accession>A0ABQ9K244</accession>
<feature type="chain" id="PRO_5045562391" evidence="1">
    <location>
        <begin position="23"/>
        <end position="151"/>
    </location>
</feature>
<dbReference type="EMBL" id="JAPWTJ010000070">
    <property type="protein sequence ID" value="KAJ8983570.1"/>
    <property type="molecule type" value="Genomic_DNA"/>
</dbReference>
<keyword evidence="3" id="KW-1185">Reference proteome</keyword>
<gene>
    <name evidence="2" type="ORF">NQ317_006615</name>
</gene>
<proteinExistence type="predicted"/>
<sequence>MALSSFLLSVFILFCILGIGNSLDCYSCNATASSNYDDPCNNLVDVIKCQDGAVCLSATYTFEGPGLVSKQYTTVKSCYSVTQNTCEKFLKHMKTTNPSQAKIQFVENGCYTCSESKCNQQTKEALKSSGTTLPTPVLFISIFWCILNKLL</sequence>
<comment type="caution">
    <text evidence="2">The sequence shown here is derived from an EMBL/GenBank/DDBJ whole genome shotgun (WGS) entry which is preliminary data.</text>
</comment>
<evidence type="ECO:0000256" key="1">
    <source>
        <dbReference type="SAM" id="SignalP"/>
    </source>
</evidence>
<reference evidence="2" key="1">
    <citation type="journal article" date="2023" name="Insect Mol. Biol.">
        <title>Genome sequencing provides insights into the evolution of gene families encoding plant cell wall-degrading enzymes in longhorned beetles.</title>
        <authorList>
            <person name="Shin N.R."/>
            <person name="Okamura Y."/>
            <person name="Kirsch R."/>
            <person name="Pauchet Y."/>
        </authorList>
    </citation>
    <scope>NUCLEOTIDE SEQUENCE</scope>
    <source>
        <strain evidence="2">MMC_N1</strain>
    </source>
</reference>
<organism evidence="2 3">
    <name type="scientific">Molorchus minor</name>
    <dbReference type="NCBI Taxonomy" id="1323400"/>
    <lineage>
        <taxon>Eukaryota</taxon>
        <taxon>Metazoa</taxon>
        <taxon>Ecdysozoa</taxon>
        <taxon>Arthropoda</taxon>
        <taxon>Hexapoda</taxon>
        <taxon>Insecta</taxon>
        <taxon>Pterygota</taxon>
        <taxon>Neoptera</taxon>
        <taxon>Endopterygota</taxon>
        <taxon>Coleoptera</taxon>
        <taxon>Polyphaga</taxon>
        <taxon>Cucujiformia</taxon>
        <taxon>Chrysomeloidea</taxon>
        <taxon>Cerambycidae</taxon>
        <taxon>Lamiinae</taxon>
        <taxon>Monochamini</taxon>
        <taxon>Molorchus</taxon>
    </lineage>
</organism>